<evidence type="ECO:0000313" key="11">
    <source>
        <dbReference type="EMBL" id="GMK58977.1"/>
    </source>
</evidence>
<comment type="subunit">
    <text evidence="9">Component of the NuA4 histone acetyltransferase complex.</text>
</comment>
<accession>A0AAD3TYZ3</accession>
<gene>
    <name evidence="11" type="ORF">CspeluHIS016_0604190</name>
</gene>
<proteinExistence type="inferred from homology"/>
<dbReference type="EMBL" id="BTCM01000006">
    <property type="protein sequence ID" value="GMK58977.1"/>
    <property type="molecule type" value="Genomic_DNA"/>
</dbReference>
<feature type="compositionally biased region" description="Polar residues" evidence="10">
    <location>
        <begin position="91"/>
        <end position="103"/>
    </location>
</feature>
<dbReference type="InterPro" id="IPR015418">
    <property type="entry name" value="Eaf6"/>
</dbReference>
<keyword evidence="9" id="KW-0227">DNA damage</keyword>
<evidence type="ECO:0000256" key="5">
    <source>
        <dbReference type="ARBA" id="ARBA00023015"/>
    </source>
</evidence>
<keyword evidence="8 9" id="KW-0539">Nucleus</keyword>
<dbReference type="AlphaFoldDB" id="A0AAD3TYZ3"/>
<comment type="similarity">
    <text evidence="2 9">Belongs to the EAF6 family.</text>
</comment>
<feature type="region of interest" description="Disordered" evidence="10">
    <location>
        <begin position="71"/>
        <end position="103"/>
    </location>
</feature>
<evidence type="ECO:0000256" key="9">
    <source>
        <dbReference type="RuleBase" id="RU368022"/>
    </source>
</evidence>
<dbReference type="GO" id="GO:0035267">
    <property type="term" value="C:NuA4 histone acetyltransferase complex"/>
    <property type="evidence" value="ECO:0007669"/>
    <property type="project" value="UniProtKB-UniRule"/>
</dbReference>
<sequence length="103" mass="11046">MSTQGPPADAKQAQAAALAEVEAAQRRKRALDVNLATLEATIWAQEASYLEDTAASGGNIIRGFENYLKAPTVTSHHRRKNEPTEDDKLFSGSSSSFAQVRGA</sequence>
<dbReference type="GO" id="GO:0006325">
    <property type="term" value="P:chromatin organization"/>
    <property type="evidence" value="ECO:0007669"/>
    <property type="project" value="UniProtKB-KW"/>
</dbReference>
<evidence type="ECO:0000256" key="1">
    <source>
        <dbReference type="ARBA" id="ARBA00004123"/>
    </source>
</evidence>
<name>A0AAD3TYZ3_9TREE</name>
<organism evidence="11 12">
    <name type="scientific">Cutaneotrichosporon spelunceum</name>
    <dbReference type="NCBI Taxonomy" id="1672016"/>
    <lineage>
        <taxon>Eukaryota</taxon>
        <taxon>Fungi</taxon>
        <taxon>Dikarya</taxon>
        <taxon>Basidiomycota</taxon>
        <taxon>Agaricomycotina</taxon>
        <taxon>Tremellomycetes</taxon>
        <taxon>Trichosporonales</taxon>
        <taxon>Trichosporonaceae</taxon>
        <taxon>Cutaneotrichosporon</taxon>
    </lineage>
</organism>
<evidence type="ECO:0000256" key="4">
    <source>
        <dbReference type="ARBA" id="ARBA00022853"/>
    </source>
</evidence>
<comment type="subcellular location">
    <subcellularLocation>
        <location evidence="1 9">Nucleus</location>
    </subcellularLocation>
</comment>
<keyword evidence="12" id="KW-1185">Reference proteome</keyword>
<dbReference type="Pfam" id="PF09340">
    <property type="entry name" value="NuA4"/>
    <property type="match status" value="1"/>
</dbReference>
<evidence type="ECO:0000313" key="12">
    <source>
        <dbReference type="Proteomes" id="UP001222932"/>
    </source>
</evidence>
<reference evidence="11" key="1">
    <citation type="journal article" date="2023" name="BMC Genomics">
        <title>Chromosome-level genome assemblies of Cutaneotrichosporon spp. (Trichosporonales, Basidiomycota) reveal imbalanced evolution between nucleotide sequences and chromosome synteny.</title>
        <authorList>
            <person name="Kobayashi Y."/>
            <person name="Kayamori A."/>
            <person name="Aoki K."/>
            <person name="Shiwa Y."/>
            <person name="Matsutani M."/>
            <person name="Fujita N."/>
            <person name="Sugita T."/>
            <person name="Iwasaki W."/>
            <person name="Tanaka N."/>
            <person name="Takashima M."/>
        </authorList>
    </citation>
    <scope>NUCLEOTIDE SEQUENCE</scope>
    <source>
        <strain evidence="11">HIS016</strain>
    </source>
</reference>
<keyword evidence="9" id="KW-0234">DNA repair</keyword>
<dbReference type="GO" id="GO:0006281">
    <property type="term" value="P:DNA repair"/>
    <property type="evidence" value="ECO:0007669"/>
    <property type="project" value="UniProtKB-UniRule"/>
</dbReference>
<keyword evidence="5 9" id="KW-0805">Transcription regulation</keyword>
<dbReference type="Proteomes" id="UP001222932">
    <property type="component" value="Unassembled WGS sequence"/>
</dbReference>
<keyword evidence="4 9" id="KW-0156">Chromatin regulator</keyword>
<evidence type="ECO:0000256" key="10">
    <source>
        <dbReference type="SAM" id="MobiDB-lite"/>
    </source>
</evidence>
<comment type="caution">
    <text evidence="11">The sequence shown here is derived from an EMBL/GenBank/DDBJ whole genome shotgun (WGS) entry which is preliminary data.</text>
</comment>
<evidence type="ECO:0000256" key="6">
    <source>
        <dbReference type="ARBA" id="ARBA00023054"/>
    </source>
</evidence>
<keyword evidence="6" id="KW-0175">Coiled coil</keyword>
<keyword evidence="7 9" id="KW-0804">Transcription</keyword>
<evidence type="ECO:0000256" key="2">
    <source>
        <dbReference type="ARBA" id="ARBA00010916"/>
    </source>
</evidence>
<evidence type="ECO:0000256" key="3">
    <source>
        <dbReference type="ARBA" id="ARBA00018504"/>
    </source>
</evidence>
<evidence type="ECO:0000256" key="7">
    <source>
        <dbReference type="ARBA" id="ARBA00023163"/>
    </source>
</evidence>
<comment type="function">
    <text evidence="9">Component of the NuA4 histone acetyltransferase complex which is involved in transcriptional activation of selected genes principally by acetylation of nucleosomal histone H4 and H2A. The NuA4 complex is also involved in DNA repair.</text>
</comment>
<evidence type="ECO:0000256" key="8">
    <source>
        <dbReference type="ARBA" id="ARBA00023242"/>
    </source>
</evidence>
<dbReference type="PANTHER" id="PTHR13476">
    <property type="entry name" value="CHROMATIN MODIFICATION-RELATED PROTEIN MEAF6"/>
    <property type="match status" value="1"/>
</dbReference>
<dbReference type="GO" id="GO:0005634">
    <property type="term" value="C:nucleus"/>
    <property type="evidence" value="ECO:0007669"/>
    <property type="project" value="UniProtKB-SubCell"/>
</dbReference>
<protein>
    <recommendedName>
        <fullName evidence="3 9">Chromatin modification-related protein EAF6</fullName>
    </recommendedName>
</protein>
<reference evidence="11" key="2">
    <citation type="submission" date="2023-06" db="EMBL/GenBank/DDBJ databases">
        <authorList>
            <person name="Kobayashi Y."/>
            <person name="Kayamori A."/>
            <person name="Aoki K."/>
            <person name="Shiwa Y."/>
            <person name="Fujita N."/>
            <person name="Sugita T."/>
            <person name="Iwasaki W."/>
            <person name="Tanaka N."/>
            <person name="Takashima M."/>
        </authorList>
    </citation>
    <scope>NUCLEOTIDE SEQUENCE</scope>
    <source>
        <strain evidence="11">HIS016</strain>
    </source>
</reference>